<dbReference type="EC" id="2.7.8.13" evidence="9"/>
<dbReference type="GO" id="GO:0016780">
    <property type="term" value="F:phosphotransferase activity, for other substituted phosphate groups"/>
    <property type="evidence" value="ECO:0007669"/>
    <property type="project" value="InterPro"/>
</dbReference>
<keyword evidence="10" id="KW-1185">Reference proteome</keyword>
<dbReference type="PANTHER" id="PTHR22926:SF3">
    <property type="entry name" value="UNDECAPRENYL-PHOSPHATE ALPHA-N-ACETYLGLUCOSAMINYL 1-PHOSPHATE TRANSFERASE"/>
    <property type="match status" value="1"/>
</dbReference>
<dbReference type="EMBL" id="LWMS01000011">
    <property type="protein sequence ID" value="PWL08577.1"/>
    <property type="molecule type" value="Genomic_DNA"/>
</dbReference>
<dbReference type="PROSITE" id="PS01348">
    <property type="entry name" value="MRAY_2"/>
    <property type="match status" value="1"/>
</dbReference>
<feature type="transmembrane region" description="Helical" evidence="7">
    <location>
        <begin position="74"/>
        <end position="92"/>
    </location>
</feature>
<dbReference type="Pfam" id="PF00953">
    <property type="entry name" value="Glycos_transf_4"/>
    <property type="match status" value="1"/>
</dbReference>
<keyword evidence="2" id="KW-1003">Cell membrane</keyword>
<dbReference type="GO" id="GO:0071555">
    <property type="term" value="P:cell wall organization"/>
    <property type="evidence" value="ECO:0007669"/>
    <property type="project" value="TreeGrafter"/>
</dbReference>
<feature type="transmembrane region" description="Helical" evidence="7">
    <location>
        <begin position="49"/>
        <end position="68"/>
    </location>
</feature>
<feature type="transmembrane region" description="Helical" evidence="7">
    <location>
        <begin position="244"/>
        <end position="261"/>
    </location>
</feature>
<evidence type="ECO:0000256" key="4">
    <source>
        <dbReference type="ARBA" id="ARBA00022692"/>
    </source>
</evidence>
<name>A0A2A2HBY8_9EURY</name>
<gene>
    <name evidence="9" type="primary">mraY_1</name>
    <name evidence="8" type="ORF">ASJ82_06375</name>
    <name evidence="9" type="ORF">MSCUN_05070</name>
</gene>
<comment type="caution">
    <text evidence="8">The sequence shown here is derived from an EMBL/GenBank/DDBJ whole genome shotgun (WGS) entry which is preliminary data.</text>
</comment>
<keyword evidence="5 7" id="KW-1133">Transmembrane helix</keyword>
<organism evidence="8 10">
    <name type="scientific">Methanosphaera cuniculi</name>
    <dbReference type="NCBI Taxonomy" id="1077256"/>
    <lineage>
        <taxon>Archaea</taxon>
        <taxon>Methanobacteriati</taxon>
        <taxon>Methanobacteriota</taxon>
        <taxon>Methanomada group</taxon>
        <taxon>Methanobacteria</taxon>
        <taxon>Methanobacteriales</taxon>
        <taxon>Methanobacteriaceae</taxon>
        <taxon>Methanosphaera</taxon>
    </lineage>
</organism>
<evidence type="ECO:0000256" key="6">
    <source>
        <dbReference type="ARBA" id="ARBA00023136"/>
    </source>
</evidence>
<evidence type="ECO:0000256" key="2">
    <source>
        <dbReference type="ARBA" id="ARBA00022475"/>
    </source>
</evidence>
<dbReference type="PANTHER" id="PTHR22926">
    <property type="entry name" value="PHOSPHO-N-ACETYLMURAMOYL-PENTAPEPTIDE-TRANSFERASE"/>
    <property type="match status" value="1"/>
</dbReference>
<keyword evidence="4 7" id="KW-0812">Transmembrane</keyword>
<comment type="subcellular location">
    <subcellularLocation>
        <location evidence="1">Cell membrane</location>
        <topology evidence="1">Multi-pass membrane protein</topology>
    </subcellularLocation>
</comment>
<evidence type="ECO:0000256" key="5">
    <source>
        <dbReference type="ARBA" id="ARBA00022989"/>
    </source>
</evidence>
<dbReference type="Proteomes" id="UP000217528">
    <property type="component" value="Unassembled WGS sequence"/>
</dbReference>
<reference evidence="9 11" key="1">
    <citation type="submission" date="2016-04" db="EMBL/GenBank/DDBJ databases">
        <title>Genome sequence of Methanosphaera cuniculi DSM 4103.</title>
        <authorList>
            <person name="Poehlein A."/>
            <person name="Seedorf H."/>
            <person name="Daniel R."/>
        </authorList>
    </citation>
    <scope>NUCLEOTIDE SEQUENCE [LARGE SCALE GENOMIC DNA]</scope>
    <source>
        <strain evidence="9 11">DSM 4103</strain>
    </source>
</reference>
<evidence type="ECO:0000256" key="7">
    <source>
        <dbReference type="SAM" id="Phobius"/>
    </source>
</evidence>
<evidence type="ECO:0000313" key="9">
    <source>
        <dbReference type="EMBL" id="PWL08577.1"/>
    </source>
</evidence>
<feature type="transmembrane region" description="Helical" evidence="7">
    <location>
        <begin position="189"/>
        <end position="208"/>
    </location>
</feature>
<keyword evidence="3 8" id="KW-0808">Transferase</keyword>
<sequence>MIGQVDILIFILTIIATAVFTAAVRRGLLVADIRDNPIISEHRQKSGTPTMGGFGMLLGVAFMAMILFQINASSYLIIVVLLMLVAGIFGMFDDLLGFKVKEYQKVVRNDGEEPVQIGLLTLAPGEEARIASEKAKADYAEIVETEHKLTLIDEIPIKSETSESEKIITQIVVACFLILPGVLSSNISGFNIGIWMIPLAIFAIVGSINSVNLIDGMDGLAAGIIAIASVASAIYASVITGSVASLPFVVIAGAAVGFLVLNHYPAKIFMGDTGSYALGAGYMAAALLGNTFIFSIIALAVPIVSVIISLLHRAHIITLPVEPLHHTLNYHGMSEQKIILLYWAITFVVSIIALFIFGVI</sequence>
<protein>
    <submittedName>
        <fullName evidence="8">Phospho-N-acetylmuramoyl-pentapeptide-transferase</fullName>
        <ecNumber evidence="9">2.7.8.13</ecNumber>
    </submittedName>
</protein>
<evidence type="ECO:0000313" key="8">
    <source>
        <dbReference type="EMBL" id="PAV06774.1"/>
    </source>
</evidence>
<feature type="transmembrane region" description="Helical" evidence="7">
    <location>
        <begin position="6"/>
        <end position="28"/>
    </location>
</feature>
<proteinExistence type="predicted"/>
<accession>A0A2A2HBY8</accession>
<dbReference type="InterPro" id="IPR018480">
    <property type="entry name" value="PNAcMuramoyl-5peptid_Trfase_CS"/>
</dbReference>
<feature type="transmembrane region" description="Helical" evidence="7">
    <location>
        <begin position="338"/>
        <end position="359"/>
    </location>
</feature>
<dbReference type="GO" id="GO:0044038">
    <property type="term" value="P:cell wall macromolecule biosynthetic process"/>
    <property type="evidence" value="ECO:0007669"/>
    <property type="project" value="TreeGrafter"/>
</dbReference>
<dbReference type="GO" id="GO:0005886">
    <property type="term" value="C:plasma membrane"/>
    <property type="evidence" value="ECO:0007669"/>
    <property type="project" value="UniProtKB-SubCell"/>
</dbReference>
<dbReference type="AlphaFoldDB" id="A0A2A2HBY8"/>
<dbReference type="OrthoDB" id="34534at2157"/>
<dbReference type="InterPro" id="IPR000715">
    <property type="entry name" value="Glycosyl_transferase_4"/>
</dbReference>
<feature type="transmembrane region" description="Helical" evidence="7">
    <location>
        <begin position="220"/>
        <end position="238"/>
    </location>
</feature>
<evidence type="ECO:0000313" key="11">
    <source>
        <dbReference type="Proteomes" id="UP000246004"/>
    </source>
</evidence>
<reference evidence="8 10" key="2">
    <citation type="journal article" date="2017" name="BMC Genomics">
        <title>Genomic analysis of methanogenic archaea reveals a shift towards energy conservation.</title>
        <authorList>
            <person name="Gilmore S.P."/>
            <person name="Henske J.K."/>
            <person name="Sexton J.A."/>
            <person name="Solomon K.V."/>
            <person name="Seppala S."/>
            <person name="Yoo J.I."/>
            <person name="Huyett L.M."/>
            <person name="Pressman A."/>
            <person name="Cogan J.Z."/>
            <person name="Kivenson V."/>
            <person name="Peng X."/>
            <person name="Tan Y."/>
            <person name="Valentine D.L."/>
            <person name="O'Malley M.A."/>
        </authorList>
    </citation>
    <scope>NUCLEOTIDE SEQUENCE [LARGE SCALE GENOMIC DNA]</scope>
    <source>
        <strain evidence="8 10">1R-7</strain>
    </source>
</reference>
<evidence type="ECO:0000313" key="10">
    <source>
        <dbReference type="Proteomes" id="UP000217528"/>
    </source>
</evidence>
<evidence type="ECO:0000256" key="1">
    <source>
        <dbReference type="ARBA" id="ARBA00004651"/>
    </source>
</evidence>
<evidence type="ECO:0000256" key="3">
    <source>
        <dbReference type="ARBA" id="ARBA00022679"/>
    </source>
</evidence>
<dbReference type="EMBL" id="LMVN01000026">
    <property type="protein sequence ID" value="PAV06774.1"/>
    <property type="molecule type" value="Genomic_DNA"/>
</dbReference>
<dbReference type="Proteomes" id="UP000246004">
    <property type="component" value="Unassembled WGS sequence"/>
</dbReference>
<dbReference type="RefSeq" id="WP_095609204.1">
    <property type="nucleotide sequence ID" value="NZ_CAUHCB010000003.1"/>
</dbReference>
<keyword evidence="6 7" id="KW-0472">Membrane</keyword>
<feature type="transmembrane region" description="Helical" evidence="7">
    <location>
        <begin position="282"/>
        <end position="311"/>
    </location>
</feature>